<evidence type="ECO:0000313" key="2">
    <source>
        <dbReference type="EMBL" id="GIQ85999.1"/>
    </source>
</evidence>
<keyword evidence="3" id="KW-1185">Reference proteome</keyword>
<sequence length="118" mass="13325">MWYDDLFAAYIGSITRWVMGARIVDSALLLASYCVLLSRRHRMDKAILRWFSAIVLMFEIGAVGSTVLNEYWGRTAEGVYDTLFLLPGLIFLAYGFPTIIPASLVFTYIQLFKGVIAT</sequence>
<reference evidence="2 3" key="1">
    <citation type="journal article" date="2018" name="PLoS ONE">
        <title>The draft genome of Kipferlia bialata reveals reductive genome evolution in fornicate parasites.</title>
        <authorList>
            <person name="Tanifuji G."/>
            <person name="Takabayashi S."/>
            <person name="Kume K."/>
            <person name="Takagi M."/>
            <person name="Nakayama T."/>
            <person name="Kamikawa R."/>
            <person name="Inagaki Y."/>
            <person name="Hashimoto T."/>
        </authorList>
    </citation>
    <scope>NUCLEOTIDE SEQUENCE [LARGE SCALE GENOMIC DNA]</scope>
    <source>
        <strain evidence="2">NY0173</strain>
    </source>
</reference>
<protein>
    <recommendedName>
        <fullName evidence="4">Transmembrane protein 18</fullName>
    </recommendedName>
</protein>
<accession>A0A9K3D295</accession>
<dbReference type="Proteomes" id="UP000265618">
    <property type="component" value="Unassembled WGS sequence"/>
</dbReference>
<keyword evidence="1" id="KW-0812">Transmembrane</keyword>
<dbReference type="AlphaFoldDB" id="A0A9K3D295"/>
<feature type="transmembrane region" description="Helical" evidence="1">
    <location>
        <begin position="20"/>
        <end position="38"/>
    </location>
</feature>
<name>A0A9K3D295_9EUKA</name>
<keyword evidence="1" id="KW-1133">Transmembrane helix</keyword>
<organism evidence="2 3">
    <name type="scientific">Kipferlia bialata</name>
    <dbReference type="NCBI Taxonomy" id="797122"/>
    <lineage>
        <taxon>Eukaryota</taxon>
        <taxon>Metamonada</taxon>
        <taxon>Carpediemonas-like organisms</taxon>
        <taxon>Kipferlia</taxon>
    </lineage>
</organism>
<evidence type="ECO:0000256" key="1">
    <source>
        <dbReference type="SAM" id="Phobius"/>
    </source>
</evidence>
<comment type="caution">
    <text evidence="2">The sequence shown here is derived from an EMBL/GenBank/DDBJ whole genome shotgun (WGS) entry which is preliminary data.</text>
</comment>
<evidence type="ECO:0000313" key="3">
    <source>
        <dbReference type="Proteomes" id="UP000265618"/>
    </source>
</evidence>
<evidence type="ECO:0008006" key="4">
    <source>
        <dbReference type="Google" id="ProtNLM"/>
    </source>
</evidence>
<keyword evidence="1" id="KW-0472">Membrane</keyword>
<proteinExistence type="predicted"/>
<dbReference type="EMBL" id="BDIP01002255">
    <property type="protein sequence ID" value="GIQ85999.1"/>
    <property type="molecule type" value="Genomic_DNA"/>
</dbReference>
<feature type="transmembrane region" description="Helical" evidence="1">
    <location>
        <begin position="50"/>
        <end position="72"/>
    </location>
</feature>
<feature type="transmembrane region" description="Helical" evidence="1">
    <location>
        <begin position="84"/>
        <end position="109"/>
    </location>
</feature>
<feature type="non-terminal residue" evidence="2">
    <location>
        <position position="1"/>
    </location>
</feature>
<gene>
    <name evidence="2" type="ORF">KIPB_007767</name>
</gene>